<dbReference type="HOGENOM" id="CLU_640973_0_0_1"/>
<proteinExistence type="predicted"/>
<dbReference type="Proteomes" id="UP000003163">
    <property type="component" value="Unassembled WGS sequence"/>
</dbReference>
<comment type="caution">
    <text evidence="2">The sequence shown here is derived from an EMBL/GenBank/DDBJ whole genome shotgun (WGS) entry which is preliminary data.</text>
</comment>
<dbReference type="EMBL" id="AFBI03000033">
    <property type="protein sequence ID" value="EJW03636.1"/>
    <property type="molecule type" value="Genomic_DNA"/>
</dbReference>
<dbReference type="InParanoid" id="J9D785"/>
<protein>
    <submittedName>
        <fullName evidence="2">Uncharacterized protein</fullName>
    </submittedName>
</protein>
<reference evidence="2 3" key="1">
    <citation type="submission" date="2011-08" db="EMBL/GenBank/DDBJ databases">
        <authorList>
            <person name="Liu Z.J."/>
            <person name="Shi F.L."/>
            <person name="Lu J.Q."/>
            <person name="Li M."/>
            <person name="Wang Z.L."/>
        </authorList>
    </citation>
    <scope>NUCLEOTIDE SEQUENCE [LARGE SCALE GENOMIC DNA]</scope>
    <source>
        <strain evidence="2 3">USNM 41457</strain>
    </source>
</reference>
<keyword evidence="1" id="KW-1133">Transmembrane helix</keyword>
<evidence type="ECO:0000313" key="2">
    <source>
        <dbReference type="EMBL" id="EJW03636.1"/>
    </source>
</evidence>
<keyword evidence="1" id="KW-0472">Membrane</keyword>
<dbReference type="AlphaFoldDB" id="J9D785"/>
<accession>J9D785</accession>
<dbReference type="VEuPathDB" id="MicrosporidiaDB:EDEG_02033"/>
<name>J9D785_EDHAE</name>
<feature type="transmembrane region" description="Helical" evidence="1">
    <location>
        <begin position="6"/>
        <end position="24"/>
    </location>
</feature>
<gene>
    <name evidence="2" type="ORF">EDEG_02033</name>
</gene>
<keyword evidence="1" id="KW-0812">Transmembrane</keyword>
<sequence>MKWDAAVILIFSLIVTFMSVIIKLEMDAKIMGSKHPLAKPDIVAYFLKKGETDNANTSFSSFSIPLTIRTAKTHGINYNHYGKTPKKSKEFKDLEEKILDSVMIKKVARFMDRNPNFITIRSDEYEKKPKTDYLAFANENYYNENQNIKYYENDCANCDGYGFLDFMPLEYQESYIEKIFTTPVEELLREMYYGDNVIVEVENENHDFEIESRAAITKSDSYNLDFSLKMLEPTLEEIMNNTVKNEEFRLNEINHYYIIDKEDEILNFIKSKQSSDFFEKSIADKNLHFAIQSFLIREKAKKCLEIEEEKNQGNLDAVCLIAIARFVNDEVDFCLSNYSFMSNDPEILDHCIVSLDHIYFTNQTFHSADFDSKLHRKKLLELSRNPKDEIDYIFENITYKRSNRYKGCLNDYRKKKRRRFGKDYYYCY</sequence>
<keyword evidence="3" id="KW-1185">Reference proteome</keyword>
<evidence type="ECO:0000313" key="3">
    <source>
        <dbReference type="Proteomes" id="UP000003163"/>
    </source>
</evidence>
<reference evidence="3" key="2">
    <citation type="submission" date="2015-07" db="EMBL/GenBank/DDBJ databases">
        <title>Contrasting host-pathogen interactions and genome evolution in two generalist and specialist microsporidian pathogens of mosquitoes.</title>
        <authorList>
            <consortium name="The Broad Institute Genomics Platform"/>
            <consortium name="The Broad Institute Genome Sequencing Center for Infectious Disease"/>
            <person name="Cuomo C.A."/>
            <person name="Sanscrainte N.D."/>
            <person name="Goldberg J.M."/>
            <person name="Heiman D."/>
            <person name="Young S."/>
            <person name="Zeng Q."/>
            <person name="Becnel J.J."/>
            <person name="Birren B.W."/>
        </authorList>
    </citation>
    <scope>NUCLEOTIDE SEQUENCE [LARGE SCALE GENOMIC DNA]</scope>
    <source>
        <strain evidence="3">USNM 41457</strain>
    </source>
</reference>
<organism evidence="2 3">
    <name type="scientific">Edhazardia aedis (strain USNM 41457)</name>
    <name type="common">Microsporidian parasite</name>
    <dbReference type="NCBI Taxonomy" id="1003232"/>
    <lineage>
        <taxon>Eukaryota</taxon>
        <taxon>Fungi</taxon>
        <taxon>Fungi incertae sedis</taxon>
        <taxon>Microsporidia</taxon>
        <taxon>Edhazardia</taxon>
    </lineage>
</organism>
<evidence type="ECO:0000256" key="1">
    <source>
        <dbReference type="SAM" id="Phobius"/>
    </source>
</evidence>